<dbReference type="InterPro" id="IPR036869">
    <property type="entry name" value="J_dom_sf"/>
</dbReference>
<evidence type="ECO:0000256" key="3">
    <source>
        <dbReference type="SAM" id="Coils"/>
    </source>
</evidence>
<comment type="similarity">
    <text evidence="1">Belongs to the HscB family.</text>
</comment>
<keyword evidence="6" id="KW-1185">Reference proteome</keyword>
<dbReference type="GO" id="GO:0044571">
    <property type="term" value="P:[2Fe-2S] cluster assembly"/>
    <property type="evidence" value="ECO:0007669"/>
    <property type="project" value="InterPro"/>
</dbReference>
<organism evidence="5 6">
    <name type="scientific">Pieris macdunnoughi</name>
    <dbReference type="NCBI Taxonomy" id="345717"/>
    <lineage>
        <taxon>Eukaryota</taxon>
        <taxon>Metazoa</taxon>
        <taxon>Ecdysozoa</taxon>
        <taxon>Arthropoda</taxon>
        <taxon>Hexapoda</taxon>
        <taxon>Insecta</taxon>
        <taxon>Pterygota</taxon>
        <taxon>Neoptera</taxon>
        <taxon>Endopterygota</taxon>
        <taxon>Lepidoptera</taxon>
        <taxon>Glossata</taxon>
        <taxon>Ditrysia</taxon>
        <taxon>Papilionoidea</taxon>
        <taxon>Pieridae</taxon>
        <taxon>Pierinae</taxon>
        <taxon>Pieris</taxon>
    </lineage>
</organism>
<proteinExistence type="inferred from homology"/>
<keyword evidence="3" id="KW-0175">Coiled coil</keyword>
<evidence type="ECO:0000256" key="2">
    <source>
        <dbReference type="ARBA" id="ARBA00023186"/>
    </source>
</evidence>
<reference evidence="5" key="1">
    <citation type="submission" date="2021-02" db="EMBL/GenBank/DDBJ databases">
        <authorList>
            <person name="Steward A R."/>
        </authorList>
    </citation>
    <scope>NUCLEOTIDE SEQUENCE</scope>
</reference>
<dbReference type="Pfam" id="PF00226">
    <property type="entry name" value="DnaJ"/>
    <property type="match status" value="1"/>
</dbReference>
<evidence type="ECO:0000256" key="1">
    <source>
        <dbReference type="ARBA" id="ARBA00010476"/>
    </source>
</evidence>
<gene>
    <name evidence="5" type="ORF">PMACD_LOCUS3540</name>
</gene>
<dbReference type="GO" id="GO:0051259">
    <property type="term" value="P:protein complex oligomerization"/>
    <property type="evidence" value="ECO:0007669"/>
    <property type="project" value="InterPro"/>
</dbReference>
<dbReference type="AlphaFoldDB" id="A0A821PHN7"/>
<sequence length="219" mass="25692">MYFIKLFASLSTRNLVLLQARNINCWSCGKDTTLVANLFCSNCKTLQKPDNVENYFKLMGVDESYDLDEEDLSKRYKQLQRYLHPDKYANRNEMEQEISAKYSSLVNEAYRTLLEPLPRGIYMLKLKGKQIEENMETDPAFLMEIMEKNEEVENAETEAEIMKLNKEIKLIIQDLQKRLSTAFFGGDMKNVMKLLGQMKYYSSIYNQIQNSIRNKGIIR</sequence>
<dbReference type="OrthoDB" id="448954at2759"/>
<name>A0A821PHN7_9NEOP</name>
<dbReference type="GO" id="GO:0005739">
    <property type="term" value="C:mitochondrion"/>
    <property type="evidence" value="ECO:0007669"/>
    <property type="project" value="TreeGrafter"/>
</dbReference>
<dbReference type="CDD" id="cd06257">
    <property type="entry name" value="DnaJ"/>
    <property type="match status" value="1"/>
</dbReference>
<accession>A0A821PHN7</accession>
<dbReference type="Proteomes" id="UP000663880">
    <property type="component" value="Unassembled WGS sequence"/>
</dbReference>
<dbReference type="PANTHER" id="PTHR14021">
    <property type="entry name" value="IRON-SULFUR CLUSTER CO-CHAPERONE PROTEIN HSCB"/>
    <property type="match status" value="1"/>
</dbReference>
<dbReference type="Gene3D" id="1.10.287.110">
    <property type="entry name" value="DnaJ domain"/>
    <property type="match status" value="1"/>
</dbReference>
<dbReference type="PROSITE" id="PS50076">
    <property type="entry name" value="DNAJ_2"/>
    <property type="match status" value="1"/>
</dbReference>
<dbReference type="Gene3D" id="1.20.1280.20">
    <property type="entry name" value="HscB, C-terminal domain"/>
    <property type="match status" value="1"/>
</dbReference>
<dbReference type="NCBIfam" id="TIGR00714">
    <property type="entry name" value="hscB"/>
    <property type="match status" value="1"/>
</dbReference>
<evidence type="ECO:0000259" key="4">
    <source>
        <dbReference type="PROSITE" id="PS50076"/>
    </source>
</evidence>
<dbReference type="PANTHER" id="PTHR14021:SF15">
    <property type="entry name" value="IRON-SULFUR CLUSTER CO-CHAPERONE PROTEIN HSCB"/>
    <property type="match status" value="1"/>
</dbReference>
<keyword evidence="2" id="KW-0143">Chaperone</keyword>
<dbReference type="GO" id="GO:0051087">
    <property type="term" value="F:protein-folding chaperone binding"/>
    <property type="evidence" value="ECO:0007669"/>
    <property type="project" value="InterPro"/>
</dbReference>
<feature type="domain" description="J" evidence="4">
    <location>
        <begin position="54"/>
        <end position="126"/>
    </location>
</feature>
<dbReference type="EMBL" id="CAJOBZ010000006">
    <property type="protein sequence ID" value="CAF4802649.1"/>
    <property type="molecule type" value="Genomic_DNA"/>
</dbReference>
<evidence type="ECO:0000313" key="6">
    <source>
        <dbReference type="Proteomes" id="UP000663880"/>
    </source>
</evidence>
<feature type="coiled-coil region" evidence="3">
    <location>
        <begin position="145"/>
        <end position="174"/>
    </location>
</feature>
<dbReference type="Pfam" id="PF07743">
    <property type="entry name" value="HSCB_C"/>
    <property type="match status" value="1"/>
</dbReference>
<evidence type="ECO:0000313" key="5">
    <source>
        <dbReference type="EMBL" id="CAF4802649.1"/>
    </source>
</evidence>
<dbReference type="InterPro" id="IPR004640">
    <property type="entry name" value="HscB"/>
</dbReference>
<dbReference type="GO" id="GO:0001671">
    <property type="term" value="F:ATPase activator activity"/>
    <property type="evidence" value="ECO:0007669"/>
    <property type="project" value="InterPro"/>
</dbReference>
<dbReference type="SMART" id="SM00271">
    <property type="entry name" value="DnaJ"/>
    <property type="match status" value="1"/>
</dbReference>
<dbReference type="InterPro" id="IPR001623">
    <property type="entry name" value="DnaJ_domain"/>
</dbReference>
<dbReference type="InterPro" id="IPR009073">
    <property type="entry name" value="HscB_oligo_C"/>
</dbReference>
<dbReference type="SUPFAM" id="SSF47144">
    <property type="entry name" value="HSC20 (HSCB), C-terminal oligomerisation domain"/>
    <property type="match status" value="1"/>
</dbReference>
<dbReference type="HAMAP" id="MF_00682">
    <property type="entry name" value="HscB"/>
    <property type="match status" value="1"/>
</dbReference>
<dbReference type="SUPFAM" id="SSF46565">
    <property type="entry name" value="Chaperone J-domain"/>
    <property type="match status" value="1"/>
</dbReference>
<protein>
    <recommendedName>
        <fullName evidence="4">J domain-containing protein</fullName>
    </recommendedName>
</protein>
<dbReference type="InterPro" id="IPR036386">
    <property type="entry name" value="HscB_C_sf"/>
</dbReference>
<comment type="caution">
    <text evidence="5">The sequence shown here is derived from an EMBL/GenBank/DDBJ whole genome shotgun (WGS) entry which is preliminary data.</text>
</comment>